<keyword evidence="2" id="KW-1185">Reference proteome</keyword>
<evidence type="ECO:0000313" key="1">
    <source>
        <dbReference type="EMBL" id="PPQ37650.1"/>
    </source>
</evidence>
<dbReference type="AlphaFoldDB" id="A0A2S6NMW5"/>
<sequence length="74" mass="8254">MAIFLEAPRFNLSIVAQQLAEFRAWLATHRYFKEKDVVAKLRSLGALCPLLGAYDGKKYPTEVDPIGWTGIGVT</sequence>
<dbReference type="EMBL" id="NHRY01000046">
    <property type="protein sequence ID" value="PPQ37650.1"/>
    <property type="molecule type" value="Genomic_DNA"/>
</dbReference>
<gene>
    <name evidence="1" type="ORF">CCS01_03210</name>
</gene>
<protein>
    <submittedName>
        <fullName evidence="1">Uncharacterized protein</fullName>
    </submittedName>
</protein>
<evidence type="ECO:0000313" key="2">
    <source>
        <dbReference type="Proteomes" id="UP000239724"/>
    </source>
</evidence>
<organism evidence="1 2">
    <name type="scientific">Rhodopila globiformis</name>
    <name type="common">Rhodopseudomonas globiformis</name>
    <dbReference type="NCBI Taxonomy" id="1071"/>
    <lineage>
        <taxon>Bacteria</taxon>
        <taxon>Pseudomonadati</taxon>
        <taxon>Pseudomonadota</taxon>
        <taxon>Alphaproteobacteria</taxon>
        <taxon>Acetobacterales</taxon>
        <taxon>Acetobacteraceae</taxon>
        <taxon>Rhodopila</taxon>
    </lineage>
</organism>
<reference evidence="1 2" key="1">
    <citation type="journal article" date="2018" name="Arch. Microbiol.">
        <title>New insights into the metabolic potential of the phototrophic purple bacterium Rhodopila globiformis DSM 161(T) from its draft genome sequence and evidence for a vanadium-dependent nitrogenase.</title>
        <authorList>
            <person name="Imhoff J.F."/>
            <person name="Rahn T."/>
            <person name="Kunzel S."/>
            <person name="Neulinger S.C."/>
        </authorList>
    </citation>
    <scope>NUCLEOTIDE SEQUENCE [LARGE SCALE GENOMIC DNA]</scope>
    <source>
        <strain evidence="1 2">DSM 161</strain>
    </source>
</reference>
<comment type="caution">
    <text evidence="1">The sequence shown here is derived from an EMBL/GenBank/DDBJ whole genome shotgun (WGS) entry which is preliminary data.</text>
</comment>
<accession>A0A2S6NMW5</accession>
<dbReference type="RefSeq" id="WP_104517400.1">
    <property type="nucleotide sequence ID" value="NZ_NHRY01000046.1"/>
</dbReference>
<proteinExistence type="predicted"/>
<name>A0A2S6NMW5_RHOGL</name>
<dbReference type="Proteomes" id="UP000239724">
    <property type="component" value="Unassembled WGS sequence"/>
</dbReference>